<name>A0A9P7W4G1_9AGAR</name>
<accession>A0A9P7W4G1</accession>
<dbReference type="GeneID" id="66102590"/>
<comment type="caution">
    <text evidence="1">The sequence shown here is derived from an EMBL/GenBank/DDBJ whole genome shotgun (WGS) entry which is preliminary data.</text>
</comment>
<dbReference type="OrthoDB" id="544277at2759"/>
<dbReference type="Proteomes" id="UP000812287">
    <property type="component" value="Unassembled WGS sequence"/>
</dbReference>
<dbReference type="AlphaFoldDB" id="A0A9P7W4G1"/>
<gene>
    <name evidence="1" type="ORF">BT62DRAFT_265519</name>
</gene>
<evidence type="ECO:0000313" key="1">
    <source>
        <dbReference type="EMBL" id="KAG7451785.1"/>
    </source>
</evidence>
<sequence length="99" mass="10758">MIILGGLGRYSPVVVEGASTVATPSATVRVDTKEDTDAATTVLTRTFINDFAMNLYGCIKKRNASTDIDSRDPGVQRTAGLLPLPWYRKVMGKERKLLG</sequence>
<proteinExistence type="predicted"/>
<dbReference type="EMBL" id="MU250524">
    <property type="protein sequence ID" value="KAG7451785.1"/>
    <property type="molecule type" value="Genomic_DNA"/>
</dbReference>
<dbReference type="RefSeq" id="XP_043045285.1">
    <property type="nucleotide sequence ID" value="XM_043180294.1"/>
</dbReference>
<reference evidence="1" key="1">
    <citation type="submission" date="2020-11" db="EMBL/GenBank/DDBJ databases">
        <title>Adaptations for nitrogen fixation in a non-lichenized fungal sporocarp promotes dispersal by wood-feeding termites.</title>
        <authorList>
            <consortium name="DOE Joint Genome Institute"/>
            <person name="Koch R.A."/>
            <person name="Yoon G."/>
            <person name="Arayal U."/>
            <person name="Lail K."/>
            <person name="Amirebrahimi M."/>
            <person name="Labutti K."/>
            <person name="Lipzen A."/>
            <person name="Riley R."/>
            <person name="Barry K."/>
            <person name="Henrissat B."/>
            <person name="Grigoriev I.V."/>
            <person name="Herr J.R."/>
            <person name="Aime M.C."/>
        </authorList>
    </citation>
    <scope>NUCLEOTIDE SEQUENCE</scope>
    <source>
        <strain evidence="1">MCA 3950</strain>
    </source>
</reference>
<organism evidence="1 2">
    <name type="scientific">Guyanagaster necrorhizus</name>
    <dbReference type="NCBI Taxonomy" id="856835"/>
    <lineage>
        <taxon>Eukaryota</taxon>
        <taxon>Fungi</taxon>
        <taxon>Dikarya</taxon>
        <taxon>Basidiomycota</taxon>
        <taxon>Agaricomycotina</taxon>
        <taxon>Agaricomycetes</taxon>
        <taxon>Agaricomycetidae</taxon>
        <taxon>Agaricales</taxon>
        <taxon>Marasmiineae</taxon>
        <taxon>Physalacriaceae</taxon>
        <taxon>Guyanagaster</taxon>
    </lineage>
</organism>
<evidence type="ECO:0000313" key="2">
    <source>
        <dbReference type="Proteomes" id="UP000812287"/>
    </source>
</evidence>
<keyword evidence="2" id="KW-1185">Reference proteome</keyword>
<protein>
    <submittedName>
        <fullName evidence="1">Uncharacterized protein</fullName>
    </submittedName>
</protein>